<dbReference type="RefSeq" id="WP_229787693.1">
    <property type="nucleotide sequence ID" value="NZ_BMRB01000008.1"/>
</dbReference>
<dbReference type="SMART" id="SM00849">
    <property type="entry name" value="Lactamase_B"/>
    <property type="match status" value="1"/>
</dbReference>
<dbReference type="Proteomes" id="UP000660680">
    <property type="component" value="Unassembled WGS sequence"/>
</dbReference>
<reference evidence="2" key="1">
    <citation type="journal article" date="2014" name="Int. J. Syst. Evol. Microbiol.">
        <title>Complete genome sequence of Corynebacterium casei LMG S-19264T (=DSM 44701T), isolated from a smear-ripened cheese.</title>
        <authorList>
            <consortium name="US DOE Joint Genome Institute (JGI-PGF)"/>
            <person name="Walter F."/>
            <person name="Albersmeier A."/>
            <person name="Kalinowski J."/>
            <person name="Ruckert C."/>
        </authorList>
    </citation>
    <scope>NUCLEOTIDE SEQUENCE</scope>
    <source>
        <strain evidence="2">JCM 3276</strain>
    </source>
</reference>
<organism evidence="2 3">
    <name type="scientific">Actinokineospora fastidiosa</name>
    <dbReference type="NCBI Taxonomy" id="1816"/>
    <lineage>
        <taxon>Bacteria</taxon>
        <taxon>Bacillati</taxon>
        <taxon>Actinomycetota</taxon>
        <taxon>Actinomycetes</taxon>
        <taxon>Pseudonocardiales</taxon>
        <taxon>Pseudonocardiaceae</taxon>
        <taxon>Actinokineospora</taxon>
    </lineage>
</organism>
<dbReference type="AlphaFoldDB" id="A0A918LJL7"/>
<dbReference type="Pfam" id="PF00753">
    <property type="entry name" value="Lactamase_B"/>
    <property type="match status" value="1"/>
</dbReference>
<evidence type="ECO:0000313" key="3">
    <source>
        <dbReference type="Proteomes" id="UP000660680"/>
    </source>
</evidence>
<evidence type="ECO:0000259" key="1">
    <source>
        <dbReference type="SMART" id="SM00849"/>
    </source>
</evidence>
<reference evidence="2" key="2">
    <citation type="submission" date="2020-09" db="EMBL/GenBank/DDBJ databases">
        <authorList>
            <person name="Sun Q."/>
            <person name="Ohkuma M."/>
        </authorList>
    </citation>
    <scope>NUCLEOTIDE SEQUENCE</scope>
    <source>
        <strain evidence="2">JCM 3276</strain>
    </source>
</reference>
<accession>A0A918LJL7</accession>
<protein>
    <submittedName>
        <fullName evidence="2">MBL fold metallo-hydrolase</fullName>
    </submittedName>
</protein>
<dbReference type="PANTHER" id="PTHR42951">
    <property type="entry name" value="METALLO-BETA-LACTAMASE DOMAIN-CONTAINING"/>
    <property type="match status" value="1"/>
</dbReference>
<dbReference type="InterPro" id="IPR036866">
    <property type="entry name" value="RibonucZ/Hydroxyglut_hydro"/>
</dbReference>
<name>A0A918LJL7_9PSEU</name>
<dbReference type="EMBL" id="BMRB01000008">
    <property type="protein sequence ID" value="GGS56456.1"/>
    <property type="molecule type" value="Genomic_DNA"/>
</dbReference>
<evidence type="ECO:0000313" key="2">
    <source>
        <dbReference type="EMBL" id="GGS56456.1"/>
    </source>
</evidence>
<dbReference type="SUPFAM" id="SSF56281">
    <property type="entry name" value="Metallo-hydrolase/oxidoreductase"/>
    <property type="match status" value="1"/>
</dbReference>
<dbReference type="PANTHER" id="PTHR42951:SF4">
    <property type="entry name" value="ACYL-COENZYME A THIOESTERASE MBLAC2"/>
    <property type="match status" value="1"/>
</dbReference>
<gene>
    <name evidence="2" type="ORF">GCM10010171_59300</name>
</gene>
<feature type="domain" description="Metallo-beta-lactamase" evidence="1">
    <location>
        <begin position="25"/>
        <end position="210"/>
    </location>
</feature>
<dbReference type="Gene3D" id="3.60.15.10">
    <property type="entry name" value="Ribonuclease Z/Hydroxyacylglutathione hydrolase-like"/>
    <property type="match status" value="1"/>
</dbReference>
<comment type="caution">
    <text evidence="2">The sequence shown here is derived from an EMBL/GenBank/DDBJ whole genome shotgun (WGS) entry which is preliminary data.</text>
</comment>
<keyword evidence="3" id="KW-1185">Reference proteome</keyword>
<dbReference type="InterPro" id="IPR001279">
    <property type="entry name" value="Metallo-B-lactamas"/>
</dbReference>
<proteinExistence type="predicted"/>
<sequence length="303" mass="32101">MGDGVLTGIGEGVHAWVQPDGTWWINNAGMVCDGDEVALIDTCATRKRTERFLAAVREVAGPAPIRFAVNTHLHGDHCYGNALLPAETAIAGHSKTRDGLLADVLLTAAPPVWSPMPDFGVDAVRPPTVIVDSSLTLYVGERRVELVHPGYAAHTEGDVVAWLPDSGVLFAGDLLFHGITPMILMGSLAGALRSLRWLADFGAATVVPGHGPVIHDLAPVLDAHERYYRFIEATAVAGRAAGKSPLAVATDADLGEFADWPDPERVVLNLHRAYADLDGRPVDLVGALTDAITWNGGPLHCAV</sequence>
<dbReference type="CDD" id="cd16282">
    <property type="entry name" value="metallo-hydrolase-like_MBL-fold"/>
    <property type="match status" value="1"/>
</dbReference>
<dbReference type="InterPro" id="IPR050855">
    <property type="entry name" value="NDM-1-like"/>
</dbReference>